<protein>
    <submittedName>
        <fullName evidence="3">LLM class flavin-dependent oxidoreductase</fullName>
    </submittedName>
</protein>
<dbReference type="EMBL" id="CP035758">
    <property type="protein sequence ID" value="QBD83244.1"/>
    <property type="molecule type" value="Genomic_DNA"/>
</dbReference>
<dbReference type="PANTHER" id="PTHR43244">
    <property type="match status" value="1"/>
</dbReference>
<gene>
    <name evidence="3" type="ORF">EPA93_47695</name>
</gene>
<organism evidence="3 4">
    <name type="scientific">Ktedonosporobacter rubrisoli</name>
    <dbReference type="NCBI Taxonomy" id="2509675"/>
    <lineage>
        <taxon>Bacteria</taxon>
        <taxon>Bacillati</taxon>
        <taxon>Chloroflexota</taxon>
        <taxon>Ktedonobacteria</taxon>
        <taxon>Ktedonobacterales</taxon>
        <taxon>Ktedonosporobacteraceae</taxon>
        <taxon>Ktedonosporobacter</taxon>
    </lineage>
</organism>
<proteinExistence type="predicted"/>
<name>A0A4P6K4V1_KTERU</name>
<dbReference type="InterPro" id="IPR050564">
    <property type="entry name" value="F420-G6PD/mer"/>
</dbReference>
<dbReference type="Pfam" id="PF00296">
    <property type="entry name" value="Bac_luciferase"/>
    <property type="match status" value="1"/>
</dbReference>
<sequence>MSQVSEHSQITSEPLPLRDRVGIFLQPTTATDALSQIREAEQAGIRQIWLDWGAGFAETLTLLAAAAVQTDQIRLGTAIIPAAPRHPVVMAQQMLALHDLAPGRFRFGIGAGHRPLMKRWYGASLSSPQSYLKEFLEILRRVLWEGSIEHQGTFFQVVVDQAMYPHPRRAQVPLLISAIGKKAFWQAGEIADGALSALCPIPYLLQEALPALRAGAEAAGRPVLPLIAHIPVALTTDDAAALAVMRPWVQAATQLDTFSSMLKQAGWEEAIKGDERALETLTRTLLIWGDEAMVRRRLQELLGLGLDELTLQLMPVANAVQERRLLFQLVGAL</sequence>
<dbReference type="AlphaFoldDB" id="A0A4P6K4V1"/>
<dbReference type="Proteomes" id="UP000290365">
    <property type="component" value="Chromosome"/>
</dbReference>
<evidence type="ECO:0000259" key="2">
    <source>
        <dbReference type="Pfam" id="PF00296"/>
    </source>
</evidence>
<dbReference type="OrthoDB" id="3284378at2"/>
<dbReference type="GO" id="GO:0016705">
    <property type="term" value="F:oxidoreductase activity, acting on paired donors, with incorporation or reduction of molecular oxygen"/>
    <property type="evidence" value="ECO:0007669"/>
    <property type="project" value="InterPro"/>
</dbReference>
<evidence type="ECO:0000313" key="3">
    <source>
        <dbReference type="EMBL" id="QBD83244.1"/>
    </source>
</evidence>
<dbReference type="SUPFAM" id="SSF51679">
    <property type="entry name" value="Bacterial luciferase-like"/>
    <property type="match status" value="1"/>
</dbReference>
<dbReference type="InterPro" id="IPR011251">
    <property type="entry name" value="Luciferase-like_dom"/>
</dbReference>
<dbReference type="CDD" id="cd01097">
    <property type="entry name" value="Tetrahydromethanopterin_reductase"/>
    <property type="match status" value="1"/>
</dbReference>
<feature type="domain" description="Luciferase-like" evidence="2">
    <location>
        <begin position="29"/>
        <end position="307"/>
    </location>
</feature>
<dbReference type="KEGG" id="kbs:EPA93_47695"/>
<dbReference type="RefSeq" id="WP_129894310.1">
    <property type="nucleotide sequence ID" value="NZ_CP035758.1"/>
</dbReference>
<keyword evidence="4" id="KW-1185">Reference proteome</keyword>
<reference evidence="3 4" key="1">
    <citation type="submission" date="2019-01" db="EMBL/GenBank/DDBJ databases">
        <title>Ktedonosporobacter rubrisoli SCAWS-G2.</title>
        <authorList>
            <person name="Huang Y."/>
            <person name="Yan B."/>
        </authorList>
    </citation>
    <scope>NUCLEOTIDE SEQUENCE [LARGE SCALE GENOMIC DNA]</scope>
    <source>
        <strain evidence="3 4">SCAWS-G2</strain>
    </source>
</reference>
<accession>A0A4P6K4V1</accession>
<evidence type="ECO:0000313" key="4">
    <source>
        <dbReference type="Proteomes" id="UP000290365"/>
    </source>
</evidence>
<keyword evidence="1" id="KW-0560">Oxidoreductase</keyword>
<evidence type="ECO:0000256" key="1">
    <source>
        <dbReference type="ARBA" id="ARBA00023002"/>
    </source>
</evidence>
<dbReference type="PANTHER" id="PTHR43244:SF1">
    <property type="entry name" value="5,10-METHYLENETETRAHYDROMETHANOPTERIN REDUCTASE"/>
    <property type="match status" value="1"/>
</dbReference>
<dbReference type="Gene3D" id="3.20.20.30">
    <property type="entry name" value="Luciferase-like domain"/>
    <property type="match status" value="1"/>
</dbReference>
<dbReference type="InterPro" id="IPR036661">
    <property type="entry name" value="Luciferase-like_sf"/>
</dbReference>